<evidence type="ECO:0000313" key="2">
    <source>
        <dbReference type="EMBL" id="SGY85693.1"/>
    </source>
</evidence>
<keyword evidence="1" id="KW-0456">Lyase</keyword>
<dbReference type="PATRIC" id="fig|80854.5.peg.1401"/>
<dbReference type="PANTHER" id="PTHR10224:SF12">
    <property type="entry name" value="GLYOXALASE ELBB"/>
    <property type="match status" value="1"/>
</dbReference>
<proteinExistence type="inferred from homology"/>
<gene>
    <name evidence="2" type="ORF">MT2528_0891</name>
    <name evidence="3" type="ORF">NVI5450_0853</name>
</gene>
<evidence type="ECO:0000313" key="3">
    <source>
        <dbReference type="EMBL" id="SGY88260.1"/>
    </source>
</evidence>
<organism evidence="3 5">
    <name type="scientific">Moritella viscosa</name>
    <dbReference type="NCBI Taxonomy" id="80854"/>
    <lineage>
        <taxon>Bacteria</taxon>
        <taxon>Pseudomonadati</taxon>
        <taxon>Pseudomonadota</taxon>
        <taxon>Gammaproteobacteria</taxon>
        <taxon>Alteromonadales</taxon>
        <taxon>Moritellaceae</taxon>
        <taxon>Moritella</taxon>
    </lineage>
</organism>
<dbReference type="Gene3D" id="3.40.50.880">
    <property type="match status" value="1"/>
</dbReference>
<dbReference type="InterPro" id="IPR029062">
    <property type="entry name" value="Class_I_gatase-like"/>
</dbReference>
<dbReference type="GO" id="GO:0016829">
    <property type="term" value="F:lyase activity"/>
    <property type="evidence" value="ECO:0007669"/>
    <property type="project" value="UniProtKB-UniRule"/>
</dbReference>
<dbReference type="OrthoDB" id="5605062at2"/>
<name>A0A090IH92_9GAMM</name>
<evidence type="ECO:0000256" key="1">
    <source>
        <dbReference type="PIRNR" id="PIRNR006320"/>
    </source>
</evidence>
<sequence length="218" mass="23428">MATSKKVAVVLSGCGFQDGSEINESVLTLLALDLNDAEYHCFAPDIIQTKVQDHYKQQEMDEQRNVLVESARIARGEIKPLTEFQASEFDAIILPGGFGAALNLSDFAINGPDCVINADVEQAIRSMHSLHKVIGALCIAPVLLAKLLPNAELTIGQDEGVANAVVTMGATHHKTNHAEIVIDEKNNLVTTPCYMLDASISDIYAGATKLVSAVLERV</sequence>
<comment type="function">
    <text evidence="1">Displays glyoxalase activity, catalyzing the conversion of glyoxal to glycolate.</text>
</comment>
<dbReference type="HOGENOM" id="CLU_072952_1_0_6"/>
<dbReference type="InterPro" id="IPR026041">
    <property type="entry name" value="ElbB"/>
</dbReference>
<comment type="similarity">
    <text evidence="1">Belongs to the peptidase C56 family.</text>
</comment>
<dbReference type="SUPFAM" id="SSF52317">
    <property type="entry name" value="Class I glutamine amidotransferase-like"/>
    <property type="match status" value="1"/>
</dbReference>
<evidence type="ECO:0000313" key="4">
    <source>
        <dbReference type="Proteomes" id="UP000182660"/>
    </source>
</evidence>
<reference evidence="2 4" key="1">
    <citation type="submission" date="2016-11" db="EMBL/GenBank/DDBJ databases">
        <authorList>
            <person name="Klemetsen T."/>
        </authorList>
    </citation>
    <scope>NUCLEOTIDE SEQUENCE [LARGE SCALE GENOMIC DNA]</scope>
    <source>
        <strain evidence="2">MT 2528</strain>
    </source>
</reference>
<dbReference type="RefSeq" id="WP_045109654.1">
    <property type="nucleotide sequence ID" value="NZ_FPLF01000038.1"/>
</dbReference>
<dbReference type="Proteomes" id="UP000183794">
    <property type="component" value="Unassembled WGS sequence"/>
</dbReference>
<comment type="catalytic activity">
    <reaction evidence="1">
        <text>glyoxal + H2O = glycolate + H(+)</text>
        <dbReference type="Rhea" id="RHEA:51672"/>
        <dbReference type="ChEBI" id="CHEBI:15377"/>
        <dbReference type="ChEBI" id="CHEBI:15378"/>
        <dbReference type="ChEBI" id="CHEBI:29805"/>
        <dbReference type="ChEBI" id="CHEBI:34779"/>
    </reaction>
</comment>
<evidence type="ECO:0000313" key="5">
    <source>
        <dbReference type="Proteomes" id="UP000183794"/>
    </source>
</evidence>
<dbReference type="NCBIfam" id="NF008747">
    <property type="entry name" value="PRK11780.1"/>
    <property type="match status" value="1"/>
</dbReference>
<accession>A0A090IH92</accession>
<dbReference type="PANTHER" id="PTHR10224">
    <property type="entry name" value="ES1 PROTEIN HOMOLOG, MITOCHONDRIAL"/>
    <property type="match status" value="1"/>
</dbReference>
<dbReference type="Proteomes" id="UP000182660">
    <property type="component" value="Unassembled WGS sequence"/>
</dbReference>
<dbReference type="CDD" id="cd03133">
    <property type="entry name" value="GATase1_ES1"/>
    <property type="match status" value="1"/>
</dbReference>
<keyword evidence="4" id="KW-1185">Reference proteome</keyword>
<dbReference type="AlphaFoldDB" id="A0A090IH92"/>
<reference evidence="3 5" key="2">
    <citation type="submission" date="2016-11" db="EMBL/GenBank/DDBJ databases">
        <authorList>
            <person name="Jaros S."/>
            <person name="Januszkiewicz K."/>
            <person name="Wedrychowicz H."/>
        </authorList>
    </citation>
    <scope>NUCLEOTIDE SEQUENCE [LARGE SCALE GENOMIC DNA]</scope>
    <source>
        <strain evidence="3">NVI 5450</strain>
    </source>
</reference>
<dbReference type="PIRSF" id="PIRSF006320">
    <property type="entry name" value="Elb2"/>
    <property type="match status" value="1"/>
</dbReference>
<protein>
    <recommendedName>
        <fullName evidence="1">Glyoxalase</fullName>
    </recommendedName>
</protein>
<dbReference type="EMBL" id="FPLJ01000028">
    <property type="protein sequence ID" value="SGY85693.1"/>
    <property type="molecule type" value="Genomic_DNA"/>
</dbReference>
<dbReference type="KEGG" id="mvs:MVIS_1321"/>
<dbReference type="EMBL" id="FPLD01000032">
    <property type="protein sequence ID" value="SGY88260.1"/>
    <property type="molecule type" value="Genomic_DNA"/>
</dbReference>